<protein>
    <submittedName>
        <fullName evidence="6">Transketolase</fullName>
    </submittedName>
</protein>
<dbReference type="InterPro" id="IPR051157">
    <property type="entry name" value="PDH/Transketolase"/>
</dbReference>
<dbReference type="Gene3D" id="3.40.50.920">
    <property type="match status" value="1"/>
</dbReference>
<dbReference type="GO" id="GO:0016740">
    <property type="term" value="F:transferase activity"/>
    <property type="evidence" value="ECO:0007669"/>
    <property type="project" value="UniProtKB-KW"/>
</dbReference>
<dbReference type="Gene3D" id="3.40.50.970">
    <property type="match status" value="1"/>
</dbReference>
<comment type="caution">
    <text evidence="6">The sequence shown here is derived from an EMBL/GenBank/DDBJ whole genome shotgun (WGS) entry which is preliminary data.</text>
</comment>
<sequence length="314" mass="33970">MMKLKSTRDGYGEALLRLGRENPRVVVLTADLGESTRSHWFKKEFPERFFQMGVAEADMVGTAAGLALSGKIPFMGSFGVFVTGRVWDQLRVSVAYNNANVKIGSTHCGITVGEDGATHQAIEDIALMRVLPGFTVIVPADNIQAIKATIAAAKIYGPVYLRLGRASLPVVTKENAEFNIGKAEILKEGKDLTIIACGVMVCQSSEAASILEKEGISVRLINLHTIKPIDEEAIIKAAKETGAILTAEEHQVMGGMGSAVAEVVMENCPVPMKRIGILDRFGQSGKPEELMREYGLTAENIVKEAKNLLKRKTI</sequence>
<dbReference type="InterPro" id="IPR005475">
    <property type="entry name" value="Transketolase-like_Pyr-bd"/>
</dbReference>
<dbReference type="PROSITE" id="PS00802">
    <property type="entry name" value="TRANSKETOLASE_2"/>
    <property type="match status" value="1"/>
</dbReference>
<proteinExistence type="inferred from homology"/>
<dbReference type="InterPro" id="IPR009014">
    <property type="entry name" value="Transketo_C/PFOR_II"/>
</dbReference>
<dbReference type="CDD" id="cd07033">
    <property type="entry name" value="TPP_PYR_DXS_TK_like"/>
    <property type="match status" value="1"/>
</dbReference>
<evidence type="ECO:0000256" key="2">
    <source>
        <dbReference type="ARBA" id="ARBA00007131"/>
    </source>
</evidence>
<comment type="cofactor">
    <cofactor evidence="1">
        <name>thiamine diphosphate</name>
        <dbReference type="ChEBI" id="CHEBI:58937"/>
    </cofactor>
</comment>
<dbReference type="SMART" id="SM00861">
    <property type="entry name" value="Transket_pyr"/>
    <property type="match status" value="1"/>
</dbReference>
<evidence type="ECO:0000259" key="5">
    <source>
        <dbReference type="SMART" id="SM00861"/>
    </source>
</evidence>
<dbReference type="Pfam" id="PF02780">
    <property type="entry name" value="Transketolase_C"/>
    <property type="match status" value="1"/>
</dbReference>
<dbReference type="EMBL" id="PFWI01000042">
    <property type="protein sequence ID" value="PJA62401.1"/>
    <property type="molecule type" value="Genomic_DNA"/>
</dbReference>
<accession>A0A2M7YHF7</accession>
<keyword evidence="4" id="KW-0786">Thiamine pyrophosphate</keyword>
<evidence type="ECO:0000256" key="3">
    <source>
        <dbReference type="ARBA" id="ARBA00022679"/>
    </source>
</evidence>
<feature type="domain" description="Transketolase-like pyrimidine-binding" evidence="5">
    <location>
        <begin position="5"/>
        <end position="170"/>
    </location>
</feature>
<dbReference type="InterPro" id="IPR020826">
    <property type="entry name" value="Transketolase_BS"/>
</dbReference>
<dbReference type="FunFam" id="3.40.50.970:FF:000129">
    <property type="entry name" value="Transketolase"/>
    <property type="match status" value="1"/>
</dbReference>
<organism evidence="6 7">
    <name type="scientific">bacterium (Candidatus Ratteibacteria) CG_4_9_14_3_um_filter_41_21</name>
    <dbReference type="NCBI Taxonomy" id="2014289"/>
    <lineage>
        <taxon>Bacteria</taxon>
        <taxon>Candidatus Ratteibacteria</taxon>
    </lineage>
</organism>
<dbReference type="PANTHER" id="PTHR43825:SF1">
    <property type="entry name" value="TRANSKETOLASE-LIKE PYRIMIDINE-BINDING DOMAIN-CONTAINING PROTEIN"/>
    <property type="match status" value="1"/>
</dbReference>
<evidence type="ECO:0000256" key="1">
    <source>
        <dbReference type="ARBA" id="ARBA00001964"/>
    </source>
</evidence>
<evidence type="ECO:0000256" key="4">
    <source>
        <dbReference type="ARBA" id="ARBA00023052"/>
    </source>
</evidence>
<gene>
    <name evidence="6" type="ORF">CO162_01290</name>
</gene>
<comment type="similarity">
    <text evidence="2">Belongs to the transketolase family.</text>
</comment>
<dbReference type="PANTHER" id="PTHR43825">
    <property type="entry name" value="PYRUVATE DEHYDROGENASE E1 COMPONENT"/>
    <property type="match status" value="1"/>
</dbReference>
<dbReference type="SUPFAM" id="SSF52518">
    <property type="entry name" value="Thiamin diphosphate-binding fold (THDP-binding)"/>
    <property type="match status" value="1"/>
</dbReference>
<keyword evidence="3" id="KW-0808">Transferase</keyword>
<evidence type="ECO:0000313" key="6">
    <source>
        <dbReference type="EMBL" id="PJA62401.1"/>
    </source>
</evidence>
<reference evidence="7" key="1">
    <citation type="submission" date="2017-09" db="EMBL/GenBank/DDBJ databases">
        <title>Depth-based differentiation of microbial function through sediment-hosted aquifers and enrichment of novel symbionts in the deep terrestrial subsurface.</title>
        <authorList>
            <person name="Probst A.J."/>
            <person name="Ladd B."/>
            <person name="Jarett J.K."/>
            <person name="Geller-Mcgrath D.E."/>
            <person name="Sieber C.M.K."/>
            <person name="Emerson J.B."/>
            <person name="Anantharaman K."/>
            <person name="Thomas B.C."/>
            <person name="Malmstrom R."/>
            <person name="Stieglmeier M."/>
            <person name="Klingl A."/>
            <person name="Woyke T."/>
            <person name="Ryan C.M."/>
            <person name="Banfield J.F."/>
        </authorList>
    </citation>
    <scope>NUCLEOTIDE SEQUENCE [LARGE SCALE GENOMIC DNA]</scope>
</reference>
<dbReference type="Pfam" id="PF02779">
    <property type="entry name" value="Transket_pyr"/>
    <property type="match status" value="1"/>
</dbReference>
<dbReference type="SUPFAM" id="SSF52922">
    <property type="entry name" value="TK C-terminal domain-like"/>
    <property type="match status" value="1"/>
</dbReference>
<dbReference type="InterPro" id="IPR033248">
    <property type="entry name" value="Transketolase_C"/>
</dbReference>
<name>A0A2M7YHF7_9BACT</name>
<dbReference type="Proteomes" id="UP000229213">
    <property type="component" value="Unassembled WGS sequence"/>
</dbReference>
<dbReference type="AlphaFoldDB" id="A0A2M7YHF7"/>
<dbReference type="InterPro" id="IPR029061">
    <property type="entry name" value="THDP-binding"/>
</dbReference>
<evidence type="ECO:0000313" key="7">
    <source>
        <dbReference type="Proteomes" id="UP000229213"/>
    </source>
</evidence>